<dbReference type="NCBIfam" id="NF037979">
    <property type="entry name" value="Na_transp"/>
    <property type="match status" value="1"/>
</dbReference>
<keyword evidence="2 6" id="KW-0813">Transport</keyword>
<feature type="transmembrane region" description="Helical" evidence="7">
    <location>
        <begin position="258"/>
        <end position="283"/>
    </location>
</feature>
<evidence type="ECO:0000256" key="6">
    <source>
        <dbReference type="RuleBase" id="RU003732"/>
    </source>
</evidence>
<evidence type="ECO:0000256" key="1">
    <source>
        <dbReference type="ARBA" id="ARBA00004141"/>
    </source>
</evidence>
<dbReference type="PANTHER" id="PTHR42948:SF1">
    <property type="entry name" value="TRANSPORTER"/>
    <property type="match status" value="1"/>
</dbReference>
<dbReference type="STRING" id="29349.CLOTH_16070"/>
<keyword evidence="3 6" id="KW-0812">Transmembrane</keyword>
<feature type="transmembrane region" description="Helical" evidence="7">
    <location>
        <begin position="362"/>
        <end position="383"/>
    </location>
</feature>
<feature type="transmembrane region" description="Helical" evidence="7">
    <location>
        <begin position="12"/>
        <end position="30"/>
    </location>
</feature>
<evidence type="ECO:0000256" key="5">
    <source>
        <dbReference type="ARBA" id="ARBA00023136"/>
    </source>
</evidence>
<evidence type="ECO:0000256" key="3">
    <source>
        <dbReference type="ARBA" id="ARBA00022692"/>
    </source>
</evidence>
<feature type="transmembrane region" description="Helical" evidence="7">
    <location>
        <begin position="320"/>
        <end position="341"/>
    </location>
</feature>
<feature type="transmembrane region" description="Helical" evidence="7">
    <location>
        <begin position="176"/>
        <end position="200"/>
    </location>
</feature>
<evidence type="ECO:0000313" key="8">
    <source>
        <dbReference type="EMBL" id="OPJ55304.1"/>
    </source>
</evidence>
<keyword evidence="6" id="KW-0769">Symport</keyword>
<dbReference type="GO" id="GO:0016020">
    <property type="term" value="C:membrane"/>
    <property type="evidence" value="ECO:0007669"/>
    <property type="project" value="UniProtKB-SubCell"/>
</dbReference>
<keyword evidence="4 7" id="KW-1133">Transmembrane helix</keyword>
<evidence type="ECO:0000256" key="4">
    <source>
        <dbReference type="ARBA" id="ARBA00022989"/>
    </source>
</evidence>
<feature type="transmembrane region" description="Helical" evidence="7">
    <location>
        <begin position="145"/>
        <end position="164"/>
    </location>
</feature>
<feature type="transmembrane region" description="Helical" evidence="7">
    <location>
        <begin position="430"/>
        <end position="452"/>
    </location>
</feature>
<comment type="similarity">
    <text evidence="6">Belongs to the sodium:neurotransmitter symporter (SNF) (TC 2.A.22) family.</text>
</comment>
<dbReference type="EMBL" id="MZGW01000006">
    <property type="protein sequence ID" value="OPJ55304.1"/>
    <property type="molecule type" value="Genomic_DNA"/>
</dbReference>
<dbReference type="RefSeq" id="WP_331722063.1">
    <property type="nucleotide sequence ID" value="NZ_MZGW01000006.1"/>
</dbReference>
<feature type="transmembrane region" description="Helical" evidence="7">
    <location>
        <begin position="464"/>
        <end position="486"/>
    </location>
</feature>
<dbReference type="PROSITE" id="PS50267">
    <property type="entry name" value="NA_NEUROTRAN_SYMP_3"/>
    <property type="match status" value="1"/>
</dbReference>
<feature type="transmembrane region" description="Helical" evidence="7">
    <location>
        <begin position="220"/>
        <end position="246"/>
    </location>
</feature>
<comment type="caution">
    <text evidence="8">The sequence shown here is derived from an EMBL/GenBank/DDBJ whole genome shotgun (WGS) entry which is preliminary data.</text>
</comment>
<accession>A0A1V4I5Z2</accession>
<dbReference type="InterPro" id="IPR000175">
    <property type="entry name" value="Na/ntran_symport"/>
</dbReference>
<evidence type="ECO:0000313" key="9">
    <source>
        <dbReference type="Proteomes" id="UP000190140"/>
    </source>
</evidence>
<keyword evidence="5 7" id="KW-0472">Membrane</keyword>
<dbReference type="PRINTS" id="PR00176">
    <property type="entry name" value="NANEUSMPORT"/>
</dbReference>
<dbReference type="Proteomes" id="UP000190140">
    <property type="component" value="Unassembled WGS sequence"/>
</dbReference>
<organism evidence="8 9">
    <name type="scientific">Alkalithermobacter paradoxus</name>
    <dbReference type="NCBI Taxonomy" id="29349"/>
    <lineage>
        <taxon>Bacteria</taxon>
        <taxon>Bacillati</taxon>
        <taxon>Bacillota</taxon>
        <taxon>Clostridia</taxon>
        <taxon>Peptostreptococcales</taxon>
        <taxon>Tepidibacteraceae</taxon>
        <taxon>Alkalithermobacter</taxon>
    </lineage>
</organism>
<dbReference type="PROSITE" id="PS00610">
    <property type="entry name" value="NA_NEUROTRAN_SYMP_1"/>
    <property type="match status" value="1"/>
</dbReference>
<name>A0A1V4I5Z2_9FIRM</name>
<gene>
    <name evidence="8" type="ORF">CLOTH_16070</name>
</gene>
<dbReference type="InterPro" id="IPR037272">
    <property type="entry name" value="SNS_sf"/>
</dbReference>
<dbReference type="PANTHER" id="PTHR42948">
    <property type="entry name" value="TRANSPORTER"/>
    <property type="match status" value="1"/>
</dbReference>
<proteinExistence type="inferred from homology"/>
<dbReference type="GO" id="GO:0015293">
    <property type="term" value="F:symporter activity"/>
    <property type="evidence" value="ECO:0007669"/>
    <property type="project" value="UniProtKB-KW"/>
</dbReference>
<evidence type="ECO:0000256" key="7">
    <source>
        <dbReference type="SAM" id="Phobius"/>
    </source>
</evidence>
<comment type="subcellular location">
    <subcellularLocation>
        <location evidence="1">Membrane</location>
        <topology evidence="1">Multi-pass membrane protein</topology>
    </subcellularLocation>
</comment>
<feature type="transmembrane region" description="Helical" evidence="7">
    <location>
        <begin position="85"/>
        <end position="109"/>
    </location>
</feature>
<dbReference type="CDD" id="cd10334">
    <property type="entry name" value="SLC6sbd_u1"/>
    <property type="match status" value="1"/>
</dbReference>
<sequence>MEKRDQWNSRIGFLMGAVGAAIGLGNLWRFPYQAYSSGGGAFLIPYFFALLTAGIPLMIMELGFGSKMRGAAPLAFRKLGRKWEFLGWWQVMIPLVVMTFYSCVIAWSLNYLFMSFNLGWGSNPGGFFIEDFLKLSSSPWEFGGLRVNILIAVVIIWIINYMIVRKGISGGIEKACRFIMPLLAVLMIIMTVRGVTLPGSKYGLNYLLNPDFSKILDHRVWISAYSQVFFSTTLAVGVMIAYSSYLPEKSDIVNNAHITVFANASFDFLAGLCVFGLLGYYAYSSNTNFSDVMTNGAGLAFVAFPTAISNLPMNDFLKSLFGFTFFFALIIAGISSSVSMLEAFASAILDKYNIKRDNLIKFICIFGFFGSAMFATRAGVFLLDIVDHFVGNYGIALIGLVETIVLGYIYTAEKMKDDVNEYSDIKVGTWWVFCIKYVTPVALTYLFIQNIVSEFKSPYGGYPISSLVVFGGSIAIGIFIISHILARKPWQKGVFYKEDGELND</sequence>
<feature type="transmembrane region" description="Helical" evidence="7">
    <location>
        <begin position="42"/>
        <end position="64"/>
    </location>
</feature>
<reference evidence="8 9" key="1">
    <citation type="submission" date="2017-03" db="EMBL/GenBank/DDBJ databases">
        <title>Genome sequence of Clostridium thermoalcaliphilum DSM 7309.</title>
        <authorList>
            <person name="Poehlein A."/>
            <person name="Daniel R."/>
        </authorList>
    </citation>
    <scope>NUCLEOTIDE SEQUENCE [LARGE SCALE GENOMIC DNA]</scope>
    <source>
        <strain evidence="8 9">DSM 7309</strain>
    </source>
</reference>
<dbReference type="Pfam" id="PF00209">
    <property type="entry name" value="SNF"/>
    <property type="match status" value="2"/>
</dbReference>
<dbReference type="SUPFAM" id="SSF161070">
    <property type="entry name" value="SNF-like"/>
    <property type="match status" value="1"/>
</dbReference>
<protein>
    <recommendedName>
        <fullName evidence="6">Transporter</fullName>
    </recommendedName>
</protein>
<keyword evidence="9" id="KW-1185">Reference proteome</keyword>
<feature type="transmembrane region" description="Helical" evidence="7">
    <location>
        <begin position="389"/>
        <end position="410"/>
    </location>
</feature>
<evidence type="ECO:0000256" key="2">
    <source>
        <dbReference type="ARBA" id="ARBA00022448"/>
    </source>
</evidence>
<dbReference type="AlphaFoldDB" id="A0A1V4I5Z2"/>